<organism evidence="1 2">
    <name type="scientific">Gigaspora margarita</name>
    <dbReference type="NCBI Taxonomy" id="4874"/>
    <lineage>
        <taxon>Eukaryota</taxon>
        <taxon>Fungi</taxon>
        <taxon>Fungi incertae sedis</taxon>
        <taxon>Mucoromycota</taxon>
        <taxon>Glomeromycotina</taxon>
        <taxon>Glomeromycetes</taxon>
        <taxon>Diversisporales</taxon>
        <taxon>Gigasporaceae</taxon>
        <taxon>Gigaspora</taxon>
    </lineage>
</organism>
<dbReference type="EMBL" id="CAJVQB010010131">
    <property type="protein sequence ID" value="CAG8736963.1"/>
    <property type="molecule type" value="Genomic_DNA"/>
</dbReference>
<name>A0ABN7V6Z5_GIGMA</name>
<evidence type="ECO:0000313" key="1">
    <source>
        <dbReference type="EMBL" id="CAG8736963.1"/>
    </source>
</evidence>
<feature type="non-terminal residue" evidence="1">
    <location>
        <position position="44"/>
    </location>
</feature>
<accession>A0ABN7V6Z5</accession>
<keyword evidence="2" id="KW-1185">Reference proteome</keyword>
<evidence type="ECO:0000313" key="2">
    <source>
        <dbReference type="Proteomes" id="UP000789901"/>
    </source>
</evidence>
<gene>
    <name evidence="1" type="ORF">GMARGA_LOCUS14965</name>
</gene>
<reference evidence="1 2" key="1">
    <citation type="submission" date="2021-06" db="EMBL/GenBank/DDBJ databases">
        <authorList>
            <person name="Kallberg Y."/>
            <person name="Tangrot J."/>
            <person name="Rosling A."/>
        </authorList>
    </citation>
    <scope>NUCLEOTIDE SEQUENCE [LARGE SCALE GENOMIC DNA]</scope>
    <source>
        <strain evidence="1 2">120-4 pot B 10/14</strain>
    </source>
</reference>
<sequence length="44" mass="5030">MLRQDVEQVEKNLQTAGVDNTLGIGYTLIKEANLEVQIWLEDLQ</sequence>
<comment type="caution">
    <text evidence="1">The sequence shown here is derived from an EMBL/GenBank/DDBJ whole genome shotgun (WGS) entry which is preliminary data.</text>
</comment>
<proteinExistence type="predicted"/>
<protein>
    <submittedName>
        <fullName evidence="1">33880_t:CDS:1</fullName>
    </submittedName>
</protein>
<dbReference type="Proteomes" id="UP000789901">
    <property type="component" value="Unassembled WGS sequence"/>
</dbReference>